<dbReference type="AlphaFoldDB" id="A0A371EWZ4"/>
<name>A0A371EWZ4_MUCPR</name>
<proteinExistence type="predicted"/>
<dbReference type="Proteomes" id="UP000257109">
    <property type="component" value="Unassembled WGS sequence"/>
</dbReference>
<gene>
    <name evidence="1" type="ORF">CR513_50170</name>
</gene>
<evidence type="ECO:0000313" key="1">
    <source>
        <dbReference type="EMBL" id="RDX70575.1"/>
    </source>
</evidence>
<reference evidence="1" key="1">
    <citation type="submission" date="2018-05" db="EMBL/GenBank/DDBJ databases">
        <title>Draft genome of Mucuna pruriens seed.</title>
        <authorList>
            <person name="Nnadi N.E."/>
            <person name="Vos R."/>
            <person name="Hasami M.H."/>
            <person name="Devisetty U.K."/>
            <person name="Aguiy J.C."/>
        </authorList>
    </citation>
    <scope>NUCLEOTIDE SEQUENCE [LARGE SCALE GENOMIC DNA]</scope>
    <source>
        <strain evidence="1">JCA_2017</strain>
    </source>
</reference>
<organism evidence="1 2">
    <name type="scientific">Mucuna pruriens</name>
    <name type="common">Velvet bean</name>
    <name type="synonym">Dolichos pruriens</name>
    <dbReference type="NCBI Taxonomy" id="157652"/>
    <lineage>
        <taxon>Eukaryota</taxon>
        <taxon>Viridiplantae</taxon>
        <taxon>Streptophyta</taxon>
        <taxon>Embryophyta</taxon>
        <taxon>Tracheophyta</taxon>
        <taxon>Spermatophyta</taxon>
        <taxon>Magnoliopsida</taxon>
        <taxon>eudicotyledons</taxon>
        <taxon>Gunneridae</taxon>
        <taxon>Pentapetalae</taxon>
        <taxon>rosids</taxon>
        <taxon>fabids</taxon>
        <taxon>Fabales</taxon>
        <taxon>Fabaceae</taxon>
        <taxon>Papilionoideae</taxon>
        <taxon>50 kb inversion clade</taxon>
        <taxon>NPAAA clade</taxon>
        <taxon>indigoferoid/millettioid clade</taxon>
        <taxon>Phaseoleae</taxon>
        <taxon>Mucuna</taxon>
    </lineage>
</organism>
<protein>
    <recommendedName>
        <fullName evidence="3">Mitochondrial protein</fullName>
    </recommendedName>
</protein>
<evidence type="ECO:0008006" key="3">
    <source>
        <dbReference type="Google" id="ProtNLM"/>
    </source>
</evidence>
<accession>A0A371EWZ4</accession>
<dbReference type="EMBL" id="QJKJ01011652">
    <property type="protein sequence ID" value="RDX70575.1"/>
    <property type="molecule type" value="Genomic_DNA"/>
</dbReference>
<feature type="non-terminal residue" evidence="1">
    <location>
        <position position="1"/>
    </location>
</feature>
<keyword evidence="2" id="KW-1185">Reference proteome</keyword>
<evidence type="ECO:0000313" key="2">
    <source>
        <dbReference type="Proteomes" id="UP000257109"/>
    </source>
</evidence>
<comment type="caution">
    <text evidence="1">The sequence shown here is derived from an EMBL/GenBank/DDBJ whole genome shotgun (WGS) entry which is preliminary data.</text>
</comment>
<sequence>MIPVSIQKLTHDPNCHAIFSPSCSVFQEQGLEKRIGVAKERNGLYYLDSTKESKKNQPFPSLSISNKDATGLCHLCLGHPLFSILKITSAVTPYKKNGTYLWMYATQEKTGYKMIIYEKRLVHIYRRPQEEPLRRVDCIVFSHVKRKRGRSRWTLEEVIKGKSHGLLVDSRSTLSYCTLLGGILVTWKSKKQKVVTRSSAESGFRFIAQRIGTSHFIKEKLEGMSYILSGQQVVDVLTRGMNSSNFHDLITKLRTEDIYSSATGIAIFQ</sequence>